<evidence type="ECO:0008006" key="3">
    <source>
        <dbReference type="Google" id="ProtNLM"/>
    </source>
</evidence>
<dbReference type="RefSeq" id="WP_188404424.1">
    <property type="nucleotide sequence ID" value="NZ_BMCE01000005.1"/>
</dbReference>
<gene>
    <name evidence="1" type="ORF">JYA64_01605</name>
</gene>
<dbReference type="Proteomes" id="UP001319060">
    <property type="component" value="Unassembled WGS sequence"/>
</dbReference>
<reference evidence="1 2" key="1">
    <citation type="submission" date="2021-01" db="EMBL/GenBank/DDBJ databases">
        <title>Genome Sequencing of Type Strains.</title>
        <authorList>
            <person name="Lemaire J.F."/>
            <person name="Inderbitzin P."/>
            <person name="Collins S.B."/>
            <person name="Wespe N."/>
            <person name="Knight-Connoni V."/>
        </authorList>
    </citation>
    <scope>NUCLEOTIDE SEQUENCE [LARGE SCALE GENOMIC DNA]</scope>
    <source>
        <strain evidence="1 2">DSM 14730</strain>
    </source>
</reference>
<organism evidence="1 2">
    <name type="scientific">Fictibacillus barbaricus</name>
    <dbReference type="NCBI Taxonomy" id="182136"/>
    <lineage>
        <taxon>Bacteria</taxon>
        <taxon>Bacillati</taxon>
        <taxon>Bacillota</taxon>
        <taxon>Bacilli</taxon>
        <taxon>Bacillales</taxon>
        <taxon>Fictibacillaceae</taxon>
        <taxon>Fictibacillus</taxon>
    </lineage>
</organism>
<dbReference type="EMBL" id="JAFHKS010000038">
    <property type="protein sequence ID" value="MBN3543995.1"/>
    <property type="molecule type" value="Genomic_DNA"/>
</dbReference>
<evidence type="ECO:0000313" key="1">
    <source>
        <dbReference type="EMBL" id="MBN3543995.1"/>
    </source>
</evidence>
<sequence>MKPIFAVKEDLSRLLEWCKGAPEFQKKLSHYIEDRDDTSVVVLQNDAEIAGVALLKVKETEKMGSIWFYGIGENIKNHPEMMQFSLKWLKLKGAKDYTIV</sequence>
<protein>
    <recommendedName>
        <fullName evidence="3">N-acetyltransferase domain-containing protein</fullName>
    </recommendedName>
</protein>
<accession>A0ABS2ZB87</accession>
<name>A0ABS2ZB87_9BACL</name>
<keyword evidence="2" id="KW-1185">Reference proteome</keyword>
<comment type="caution">
    <text evidence="1">The sequence shown here is derived from an EMBL/GenBank/DDBJ whole genome shotgun (WGS) entry which is preliminary data.</text>
</comment>
<proteinExistence type="predicted"/>
<evidence type="ECO:0000313" key="2">
    <source>
        <dbReference type="Proteomes" id="UP001319060"/>
    </source>
</evidence>